<dbReference type="SMART" id="SM00881">
    <property type="entry name" value="CoA_binding"/>
    <property type="match status" value="1"/>
</dbReference>
<dbReference type="CDD" id="cd03441">
    <property type="entry name" value="R_hydratase_like"/>
    <property type="match status" value="1"/>
</dbReference>
<dbReference type="InterPro" id="IPR036291">
    <property type="entry name" value="NAD(P)-bd_dom_sf"/>
</dbReference>
<dbReference type="Gene3D" id="3.40.50.261">
    <property type="entry name" value="Succinyl-CoA synthetase domains"/>
    <property type="match status" value="2"/>
</dbReference>
<evidence type="ECO:0000259" key="2">
    <source>
        <dbReference type="SMART" id="SM00881"/>
    </source>
</evidence>
<dbReference type="EMBL" id="CP027541">
    <property type="protein sequence ID" value="AWT51580.1"/>
    <property type="molecule type" value="Genomic_DNA"/>
</dbReference>
<dbReference type="Pfam" id="PF13607">
    <property type="entry name" value="Succ_CoA_lig"/>
    <property type="match status" value="1"/>
</dbReference>
<dbReference type="InterPro" id="IPR029069">
    <property type="entry name" value="HotDog_dom_sf"/>
</dbReference>
<name>A0A2U9PIM1_MYCSE</name>
<dbReference type="SUPFAM" id="SSF54637">
    <property type="entry name" value="Thioesterase/thiol ester dehydrase-isomerase"/>
    <property type="match status" value="1"/>
</dbReference>
<dbReference type="PANTHER" id="PTHR42793">
    <property type="entry name" value="COA BINDING DOMAIN CONTAINING PROTEIN"/>
    <property type="match status" value="1"/>
</dbReference>
<accession>A0A2U9PIM1</accession>
<dbReference type="SUPFAM" id="SSF52210">
    <property type="entry name" value="Succinyl-CoA synthetase domains"/>
    <property type="match status" value="2"/>
</dbReference>
<dbReference type="InterPro" id="IPR002539">
    <property type="entry name" value="MaoC-like_dom"/>
</dbReference>
<dbReference type="Proteomes" id="UP000011200">
    <property type="component" value="Chromosome"/>
</dbReference>
<dbReference type="SUPFAM" id="SSF51735">
    <property type="entry name" value="NAD(P)-binding Rossmann-fold domains"/>
    <property type="match status" value="1"/>
</dbReference>
<evidence type="ECO:0000313" key="4">
    <source>
        <dbReference type="Proteomes" id="UP000011200"/>
    </source>
</evidence>
<feature type="domain" description="CoA-binding" evidence="2">
    <location>
        <begin position="14"/>
        <end position="110"/>
    </location>
</feature>
<dbReference type="Gene3D" id="3.10.129.10">
    <property type="entry name" value="Hotdog Thioesterase"/>
    <property type="match status" value="1"/>
</dbReference>
<dbReference type="Gene3D" id="3.40.50.720">
    <property type="entry name" value="NAD(P)-binding Rossmann-like Domain"/>
    <property type="match status" value="1"/>
</dbReference>
<gene>
    <name evidence="3" type="ORF">D806_005870</name>
</gene>
<evidence type="ECO:0000256" key="1">
    <source>
        <dbReference type="ARBA" id="ARBA00005254"/>
    </source>
</evidence>
<sequence length="623" mass="65667">MTTTAVARSLAQDVFSPASVAMIGASDNPSKLIAYRPVEYLRTHGYAGSIYPINPQRSTVQGLPCYPSILQTPTAPELVIVALPRERVLAAVEECARAGVKVVIIYTSGFSEVPDGRDLAAELVDLAHRTGIRVIGPNCQGIANLSNGFLPCFSTSFSGGELAIGPAAIISQSGAIAGMIYNRWAEVGGGVTHWASTGNEADVTVSELALAVVEDSAVELMFLYLESVRNEQALAALAVRARELNKHIVVFRPARTRRSWEAAARHTGAGASPDDTWRHHIPTNPHVHVANSIEDLVTIGQAARSGKKLLGSSVGIISNSGGLGVATCDAAVGAGFTVDSLAEVTHEALSDILPGFASVENPVDITAQLLNESDLLSRALPTMLRAPEVDAMMVSLGAVGDGYNIEQIIADIVAAQAETTKPIVVSWVGSRVDVQKSLGAARVPVFTEIDRAVAALATMRPPVPALERRPGPNAPYFECLSPGATYQLGPVVIDGADMDHYARAAHQIDDTTNVHVDLEAARAAGFTARVVSGLHTLTVITMLGHTAGLWTNSPAVAGFDRVRFLQPVLEGDTVDATLTVLSTRGLGSGRGLVTFEFSIARDQVPVVEGEVTYVFRTRVGAAR</sequence>
<organism evidence="3 4">
    <name type="scientific">Mycolicibacterium smegmatis (strain MKD8)</name>
    <name type="common">Mycobacterium smegmatis</name>
    <dbReference type="NCBI Taxonomy" id="1214915"/>
    <lineage>
        <taxon>Bacteria</taxon>
        <taxon>Bacillati</taxon>
        <taxon>Actinomycetota</taxon>
        <taxon>Actinomycetes</taxon>
        <taxon>Mycobacteriales</taxon>
        <taxon>Mycobacteriaceae</taxon>
        <taxon>Mycolicibacterium</taxon>
    </lineage>
</organism>
<comment type="similarity">
    <text evidence="1">Belongs to the enoyl-CoA hydratase/isomerase family.</text>
</comment>
<reference evidence="4" key="2">
    <citation type="submission" date="2018-03" db="EMBL/GenBank/DDBJ databases">
        <authorList>
            <person name="Derbyshire K."/>
            <person name="Gray T.A."/>
            <person name="Champion M."/>
        </authorList>
    </citation>
    <scope>NUCLEOTIDE SEQUENCE [LARGE SCALE GENOMIC DNA]</scope>
    <source>
        <strain evidence="4">MKD8</strain>
    </source>
</reference>
<protein>
    <submittedName>
        <fullName evidence="3">CoA-binding protein</fullName>
    </submittedName>
</protein>
<evidence type="ECO:0000313" key="3">
    <source>
        <dbReference type="EMBL" id="AWT51580.1"/>
    </source>
</evidence>
<dbReference type="PANTHER" id="PTHR42793:SF4">
    <property type="entry name" value="BLL6376 PROTEIN"/>
    <property type="match status" value="1"/>
</dbReference>
<dbReference type="RefSeq" id="WP_003891933.1">
    <property type="nucleotide sequence ID" value="NZ_CP027541.1"/>
</dbReference>
<dbReference type="InterPro" id="IPR016102">
    <property type="entry name" value="Succinyl-CoA_synth-like"/>
</dbReference>
<proteinExistence type="inferred from homology"/>
<dbReference type="AlphaFoldDB" id="A0A2U9PIM1"/>
<reference evidence="3 4" key="1">
    <citation type="journal article" date="2013" name="Genome Announc.">
        <title>Draft genome sequence of MKD8, a conjugal recipient Mycobacterium smegmatis strain.</title>
        <authorList>
            <person name="Gray T.A."/>
            <person name="Palumbo M.J."/>
            <person name="Derbyshire K.M."/>
        </authorList>
    </citation>
    <scope>NUCLEOTIDE SEQUENCE [LARGE SCALE GENOMIC DNA]</scope>
    <source>
        <strain evidence="3 4">MKD8</strain>
    </source>
</reference>
<dbReference type="Pfam" id="PF01575">
    <property type="entry name" value="MaoC_dehydratas"/>
    <property type="match status" value="1"/>
</dbReference>
<dbReference type="InterPro" id="IPR032875">
    <property type="entry name" value="Succ_CoA_lig_flav_dom"/>
</dbReference>
<dbReference type="InterPro" id="IPR003781">
    <property type="entry name" value="CoA-bd"/>
</dbReference>
<dbReference type="Pfam" id="PF13380">
    <property type="entry name" value="CoA_binding_2"/>
    <property type="match status" value="1"/>
</dbReference>